<dbReference type="Pfam" id="PF03816">
    <property type="entry name" value="LytR_cpsA_psr"/>
    <property type="match status" value="1"/>
</dbReference>
<evidence type="ECO:0000256" key="3">
    <source>
        <dbReference type="SAM" id="Phobius"/>
    </source>
</evidence>
<feature type="domain" description="LytR/CpsA/Psr regulator C-terminal" evidence="5">
    <location>
        <begin position="428"/>
        <end position="511"/>
    </location>
</feature>
<dbReference type="InterPro" id="IPR004474">
    <property type="entry name" value="LytR_CpsA_psr"/>
</dbReference>
<feature type="region of interest" description="Disordered" evidence="2">
    <location>
        <begin position="404"/>
        <end position="426"/>
    </location>
</feature>
<keyword evidence="3" id="KW-1133">Transmembrane helix</keyword>
<evidence type="ECO:0000259" key="4">
    <source>
        <dbReference type="Pfam" id="PF03816"/>
    </source>
</evidence>
<name>A0A1H9WVM3_9PSEU</name>
<dbReference type="InterPro" id="IPR050922">
    <property type="entry name" value="LytR/CpsA/Psr_CW_biosynth"/>
</dbReference>
<keyword evidence="7" id="KW-1185">Reference proteome</keyword>
<proteinExistence type="inferred from homology"/>
<evidence type="ECO:0000256" key="2">
    <source>
        <dbReference type="SAM" id="MobiDB-lite"/>
    </source>
</evidence>
<protein>
    <submittedName>
        <fullName evidence="6">Transcriptional attenuator, LytR family</fullName>
    </submittedName>
</protein>
<dbReference type="Pfam" id="PF13399">
    <property type="entry name" value="LytR_C"/>
    <property type="match status" value="1"/>
</dbReference>
<reference evidence="7" key="1">
    <citation type="submission" date="2016-10" db="EMBL/GenBank/DDBJ databases">
        <authorList>
            <person name="Varghese N."/>
            <person name="Submissions S."/>
        </authorList>
    </citation>
    <scope>NUCLEOTIDE SEQUENCE [LARGE SCALE GENOMIC DNA]</scope>
    <source>
        <strain evidence="7">DSM 44260</strain>
    </source>
</reference>
<dbReference type="NCBIfam" id="TIGR00350">
    <property type="entry name" value="lytR_cpsA_psr"/>
    <property type="match status" value="1"/>
</dbReference>
<dbReference type="PANTHER" id="PTHR33392:SF6">
    <property type="entry name" value="POLYISOPRENYL-TEICHOIC ACID--PEPTIDOGLYCAN TEICHOIC ACID TRANSFERASE TAGU"/>
    <property type="match status" value="1"/>
</dbReference>
<dbReference type="EMBL" id="FOGI01000011">
    <property type="protein sequence ID" value="SES37990.1"/>
    <property type="molecule type" value="Genomic_DNA"/>
</dbReference>
<gene>
    <name evidence="6" type="ORF">SAMN04487818_111273</name>
</gene>
<evidence type="ECO:0000313" key="6">
    <source>
        <dbReference type="EMBL" id="SES37990.1"/>
    </source>
</evidence>
<dbReference type="Proteomes" id="UP000199051">
    <property type="component" value="Unassembled WGS sequence"/>
</dbReference>
<evidence type="ECO:0000259" key="5">
    <source>
        <dbReference type="Pfam" id="PF13399"/>
    </source>
</evidence>
<dbReference type="InterPro" id="IPR027381">
    <property type="entry name" value="LytR/CpsA/Psr_C"/>
</dbReference>
<comment type="similarity">
    <text evidence="1">Belongs to the LytR/CpsA/Psr (LCP) family.</text>
</comment>
<sequence>MGRDSASRAGAAGRESGVRAGRRDGAGAREGSGPRKRVSGAAETERIRPSTRPSSTRARKPKPGMVAGRTAVALLSAVVLAATGYYWKVTDSFSDGVTKANVVEDTGEKPADGAVDILMVGVDSRTDAQGNPLSKEQLAMLNGGKSDGETNTDTLIMIRIPNNGGKPVGISIPRDSYVEIPGYGKHKVNSAYSRAKLAARGQLQKEGVSDQKELERRSNEEGAKSLIATLTKLTGATIDHYAEVNLLGFYDITNAVGGVEVCLKKATKDSLSGANFPAGTQTLQGVQALQFVRQRHGLPNGDIDRITRQQVFMSAMAKKMVSGDVLAPGSQVLDQLKTAIGKSVVLDKNWDIMRFAQQMISVTGGDVGFETIPHGTLDLSTPSDGSAVQVDPTAVKEFVTGLLTGGTPAPSSGAPTTGTADAPAAKPTVSVLNGSGRTGLAAEVADTLESQGFPTGETGNAAARSKTVVRYAKGEEAGGKSVVDALGGKATSEADTNLTKGKVTVIIGKDFSTTAGTPGERLTGAPLLDLGARAAVQTGPPCVN</sequence>
<evidence type="ECO:0000256" key="1">
    <source>
        <dbReference type="ARBA" id="ARBA00006068"/>
    </source>
</evidence>
<dbReference type="AlphaFoldDB" id="A0A1H9WVM3"/>
<feature type="compositionally biased region" description="Low complexity" evidence="2">
    <location>
        <begin position="7"/>
        <end position="19"/>
    </location>
</feature>
<feature type="compositionally biased region" description="Low complexity" evidence="2">
    <location>
        <begin position="414"/>
        <end position="426"/>
    </location>
</feature>
<evidence type="ECO:0000313" key="7">
    <source>
        <dbReference type="Proteomes" id="UP000199051"/>
    </source>
</evidence>
<dbReference type="Gene3D" id="3.40.630.190">
    <property type="entry name" value="LCP protein"/>
    <property type="match status" value="1"/>
</dbReference>
<dbReference type="STRING" id="155974.SAMN04487818_111273"/>
<accession>A0A1H9WVM3</accession>
<feature type="transmembrane region" description="Helical" evidence="3">
    <location>
        <begin position="66"/>
        <end position="87"/>
    </location>
</feature>
<feature type="domain" description="Cell envelope-related transcriptional attenuator" evidence="4">
    <location>
        <begin position="151"/>
        <end position="321"/>
    </location>
</feature>
<keyword evidence="3" id="KW-0812">Transmembrane</keyword>
<dbReference type="Gene3D" id="3.30.70.2390">
    <property type="match status" value="1"/>
</dbReference>
<dbReference type="PANTHER" id="PTHR33392">
    <property type="entry name" value="POLYISOPRENYL-TEICHOIC ACID--PEPTIDOGLYCAN TEICHOIC ACID TRANSFERASE TAGU"/>
    <property type="match status" value="1"/>
</dbReference>
<keyword evidence="3" id="KW-0472">Membrane</keyword>
<feature type="region of interest" description="Disordered" evidence="2">
    <location>
        <begin position="1"/>
        <end position="64"/>
    </location>
</feature>
<organism evidence="6 7">
    <name type="scientific">Actinokineospora terrae</name>
    <dbReference type="NCBI Taxonomy" id="155974"/>
    <lineage>
        <taxon>Bacteria</taxon>
        <taxon>Bacillati</taxon>
        <taxon>Actinomycetota</taxon>
        <taxon>Actinomycetes</taxon>
        <taxon>Pseudonocardiales</taxon>
        <taxon>Pseudonocardiaceae</taxon>
        <taxon>Actinokineospora</taxon>
    </lineage>
</organism>